<dbReference type="SUPFAM" id="SSF56574">
    <property type="entry name" value="Serpins"/>
    <property type="match status" value="2"/>
</dbReference>
<dbReference type="InterPro" id="IPR036186">
    <property type="entry name" value="Serpin_sf"/>
</dbReference>
<evidence type="ECO:0000313" key="4">
    <source>
        <dbReference type="Proteomes" id="UP001610631"/>
    </source>
</evidence>
<proteinExistence type="inferred from homology"/>
<dbReference type="RefSeq" id="WP_395511527.1">
    <property type="nucleotide sequence ID" value="NZ_JBBDHD010000062.1"/>
</dbReference>
<sequence>MSMRISTVRAVNRLTARWAGAHGGDTGTVFTAAGVWPLLAPLADGAAGPARAELAEALGLPADRAAEAARELLAALDGVRGLRAATGLWTREDLPLEAAWLERLAPGSHGALSGSAEADHKALDAWAERRTDGLVKRMPVTLTEGPDGTRLVLASALMLRTKWLRPFGEWPGEPDAGPWAGRPVRMLHRTTALPDRVRVAQGAAGAVTLLEVVGDGGVDVHLVLGEPGARPGGVLGTGVEAVTRVRPATPASLLPVGRPGPGLAVADVLAVSPEPRLVVKTPAFEVRAEHDLLERAHLFGLEQACDSSRGHFPGISSVPLAIGSARQSAVARFHAEGFEAAAVTAMGAVGGCGVPPRARYRVRRAEVSFDRPFGFLAVHRTSRLVVAAGWVTDPLAYEEPAEKTLEEKLREEAEAWEAEE</sequence>
<accession>A0ABW7PI68</accession>
<dbReference type="PANTHER" id="PTHR11461:SF211">
    <property type="entry name" value="GH10112P-RELATED"/>
    <property type="match status" value="1"/>
</dbReference>
<dbReference type="Proteomes" id="UP001610631">
    <property type="component" value="Unassembled WGS sequence"/>
</dbReference>
<dbReference type="Gene3D" id="3.30.497.10">
    <property type="entry name" value="Antithrombin, subunit I, domain 2"/>
    <property type="match status" value="2"/>
</dbReference>
<dbReference type="InterPro" id="IPR042178">
    <property type="entry name" value="Serpin_sf_1"/>
</dbReference>
<comment type="similarity">
    <text evidence="1">Belongs to the serpin family.</text>
</comment>
<dbReference type="PANTHER" id="PTHR11461">
    <property type="entry name" value="SERINE PROTEASE INHIBITOR, SERPIN"/>
    <property type="match status" value="1"/>
</dbReference>
<name>A0ABW7PI68_9ACTN</name>
<dbReference type="Pfam" id="PF00079">
    <property type="entry name" value="Serpin"/>
    <property type="match status" value="2"/>
</dbReference>
<comment type="caution">
    <text evidence="3">The sequence shown here is derived from an EMBL/GenBank/DDBJ whole genome shotgun (WGS) entry which is preliminary data.</text>
</comment>
<evidence type="ECO:0000256" key="1">
    <source>
        <dbReference type="RuleBase" id="RU000411"/>
    </source>
</evidence>
<dbReference type="InterPro" id="IPR023796">
    <property type="entry name" value="Serpin_dom"/>
</dbReference>
<keyword evidence="4" id="KW-1185">Reference proteome</keyword>
<dbReference type="SMART" id="SM00093">
    <property type="entry name" value="SERPIN"/>
    <property type="match status" value="1"/>
</dbReference>
<evidence type="ECO:0000313" key="3">
    <source>
        <dbReference type="EMBL" id="MFH7597810.1"/>
    </source>
</evidence>
<dbReference type="EMBL" id="JBBDHD010000062">
    <property type="protein sequence ID" value="MFH7597810.1"/>
    <property type="molecule type" value="Genomic_DNA"/>
</dbReference>
<dbReference type="InterPro" id="IPR000215">
    <property type="entry name" value="Serpin_fam"/>
</dbReference>
<organism evidence="3 4">
    <name type="scientific">Streptomyces racemochromogenes</name>
    <dbReference type="NCBI Taxonomy" id="67353"/>
    <lineage>
        <taxon>Bacteria</taxon>
        <taxon>Bacillati</taxon>
        <taxon>Actinomycetota</taxon>
        <taxon>Actinomycetes</taxon>
        <taxon>Kitasatosporales</taxon>
        <taxon>Streptomycetaceae</taxon>
        <taxon>Streptomyces</taxon>
    </lineage>
</organism>
<gene>
    <name evidence="3" type="ORF">WDV06_22270</name>
</gene>
<protein>
    <submittedName>
        <fullName evidence="3">Serpin family protein</fullName>
    </submittedName>
</protein>
<feature type="domain" description="Serpin" evidence="2">
    <location>
        <begin position="12"/>
        <end position="394"/>
    </location>
</feature>
<reference evidence="3 4" key="1">
    <citation type="submission" date="2024-03" db="EMBL/GenBank/DDBJ databases">
        <title>Whole genome sequencing of Streptomyces racemochromogenes, to identify antimicrobial biosynthetic gene clusters.</title>
        <authorList>
            <person name="Suryawanshi P."/>
            <person name="Krishnaraj P.U."/>
            <person name="Arun Y.P."/>
            <person name="Suryawanshi M.P."/>
            <person name="Rakshit O."/>
        </authorList>
    </citation>
    <scope>NUCLEOTIDE SEQUENCE [LARGE SCALE GENOMIC DNA]</scope>
    <source>
        <strain evidence="3 4">AUDT626</strain>
    </source>
</reference>
<evidence type="ECO:0000259" key="2">
    <source>
        <dbReference type="SMART" id="SM00093"/>
    </source>
</evidence>